<feature type="signal peptide" evidence="1">
    <location>
        <begin position="1"/>
        <end position="26"/>
    </location>
</feature>
<comment type="caution">
    <text evidence="3">The sequence shown here is derived from an EMBL/GenBank/DDBJ whole genome shotgun (WGS) entry which is preliminary data.</text>
</comment>
<protein>
    <recommendedName>
        <fullName evidence="2">Ice-binding protein C-terminal domain-containing protein</fullName>
    </recommendedName>
</protein>
<dbReference type="Proteomes" id="UP000239907">
    <property type="component" value="Unassembled WGS sequence"/>
</dbReference>
<gene>
    <name evidence="3" type="ORF">BSZ32_00455</name>
</gene>
<feature type="chain" id="PRO_5015767213" description="Ice-binding protein C-terminal domain-containing protein" evidence="1">
    <location>
        <begin position="27"/>
        <end position="223"/>
    </location>
</feature>
<dbReference type="AlphaFoldDB" id="A0A2S7TY23"/>
<evidence type="ECO:0000313" key="4">
    <source>
        <dbReference type="Proteomes" id="UP000239907"/>
    </source>
</evidence>
<keyword evidence="4" id="KW-1185">Reference proteome</keyword>
<organism evidence="3 4">
    <name type="scientific">Rubritalea profundi</name>
    <dbReference type="NCBI Taxonomy" id="1658618"/>
    <lineage>
        <taxon>Bacteria</taxon>
        <taxon>Pseudomonadati</taxon>
        <taxon>Verrucomicrobiota</taxon>
        <taxon>Verrucomicrobiia</taxon>
        <taxon>Verrucomicrobiales</taxon>
        <taxon>Rubritaleaceae</taxon>
        <taxon>Rubritalea</taxon>
    </lineage>
</organism>
<dbReference type="Pfam" id="PF07589">
    <property type="entry name" value="PEP-CTERM"/>
    <property type="match status" value="1"/>
</dbReference>
<name>A0A2S7TY23_9BACT</name>
<dbReference type="NCBIfam" id="TIGR02595">
    <property type="entry name" value="PEP_CTERM"/>
    <property type="match status" value="1"/>
</dbReference>
<feature type="domain" description="Ice-binding protein C-terminal" evidence="2">
    <location>
        <begin position="200"/>
        <end position="222"/>
    </location>
</feature>
<evidence type="ECO:0000256" key="1">
    <source>
        <dbReference type="SAM" id="SignalP"/>
    </source>
</evidence>
<reference evidence="3 4" key="1">
    <citation type="submission" date="2016-12" db="EMBL/GenBank/DDBJ databases">
        <title>Study of bacterial adaptation to deep sea.</title>
        <authorList>
            <person name="Song J."/>
            <person name="Yoshizawa S."/>
            <person name="Kogure K."/>
        </authorList>
    </citation>
    <scope>NUCLEOTIDE SEQUENCE [LARGE SCALE GENOMIC DNA]</scope>
    <source>
        <strain evidence="3 4">SAORIC-165</strain>
    </source>
</reference>
<evidence type="ECO:0000313" key="3">
    <source>
        <dbReference type="EMBL" id="PQJ27121.1"/>
    </source>
</evidence>
<evidence type="ECO:0000259" key="2">
    <source>
        <dbReference type="Pfam" id="PF07589"/>
    </source>
</evidence>
<dbReference type="Gene3D" id="2.60.120.260">
    <property type="entry name" value="Galactose-binding domain-like"/>
    <property type="match status" value="1"/>
</dbReference>
<accession>A0A2S7TY23</accession>
<proteinExistence type="predicted"/>
<sequence length="223" mass="23619">MKINKQLKKSMSITAAMARLAISANAAITYSFEKFESVGIGQLAVTNTTDWDNSADLANQNKVNVISNLTGGPTGQHVAIGGNRGKHMSTEAGLLTLFTEGVASIDVSYSLRFGTDNSGSAVRLEYSADGTFDDKVSTVSYNPTEAGTLTPDAGTWYDFTTTILNTEVTFTDTARLRWDKVAASSSASNTAILDDIKIAAVPEPSTTALLGLGGLALILRRRK</sequence>
<keyword evidence="1" id="KW-0732">Signal</keyword>
<dbReference type="EMBL" id="MQWA01000001">
    <property type="protein sequence ID" value="PQJ27121.1"/>
    <property type="molecule type" value="Genomic_DNA"/>
</dbReference>
<dbReference type="RefSeq" id="WP_240610523.1">
    <property type="nucleotide sequence ID" value="NZ_MQWA01000001.1"/>
</dbReference>
<dbReference type="InterPro" id="IPR013424">
    <property type="entry name" value="Ice-binding_C"/>
</dbReference>